<dbReference type="Proteomes" id="UP000324222">
    <property type="component" value="Unassembled WGS sequence"/>
</dbReference>
<proteinExistence type="predicted"/>
<sequence>MSRITRYRGRPGHSIIATLAGWLANGSEVSGEEVQEDPLNISYFARPNGALSLAGCVRASGSVVAWPGTLGGVPWLRVLLVKCIRELLLSCYVRIDKCDVRLLDWY</sequence>
<organism evidence="1 2">
    <name type="scientific">Portunus trituberculatus</name>
    <name type="common">Swimming crab</name>
    <name type="synonym">Neptunus trituberculatus</name>
    <dbReference type="NCBI Taxonomy" id="210409"/>
    <lineage>
        <taxon>Eukaryota</taxon>
        <taxon>Metazoa</taxon>
        <taxon>Ecdysozoa</taxon>
        <taxon>Arthropoda</taxon>
        <taxon>Crustacea</taxon>
        <taxon>Multicrustacea</taxon>
        <taxon>Malacostraca</taxon>
        <taxon>Eumalacostraca</taxon>
        <taxon>Eucarida</taxon>
        <taxon>Decapoda</taxon>
        <taxon>Pleocyemata</taxon>
        <taxon>Brachyura</taxon>
        <taxon>Eubrachyura</taxon>
        <taxon>Portunoidea</taxon>
        <taxon>Portunidae</taxon>
        <taxon>Portuninae</taxon>
        <taxon>Portunus</taxon>
    </lineage>
</organism>
<comment type="caution">
    <text evidence="1">The sequence shown here is derived from an EMBL/GenBank/DDBJ whole genome shotgun (WGS) entry which is preliminary data.</text>
</comment>
<dbReference type="AlphaFoldDB" id="A0A5B7FSR4"/>
<keyword evidence="2" id="KW-1185">Reference proteome</keyword>
<evidence type="ECO:0000313" key="2">
    <source>
        <dbReference type="Proteomes" id="UP000324222"/>
    </source>
</evidence>
<dbReference type="EMBL" id="VSRR010008948">
    <property type="protein sequence ID" value="MPC49552.1"/>
    <property type="molecule type" value="Genomic_DNA"/>
</dbReference>
<accession>A0A5B7FSR4</accession>
<reference evidence="1 2" key="1">
    <citation type="submission" date="2019-05" db="EMBL/GenBank/DDBJ databases">
        <title>Another draft genome of Portunus trituberculatus and its Hox gene families provides insights of decapod evolution.</title>
        <authorList>
            <person name="Jeong J.-H."/>
            <person name="Song I."/>
            <person name="Kim S."/>
            <person name="Choi T."/>
            <person name="Kim D."/>
            <person name="Ryu S."/>
            <person name="Kim W."/>
        </authorList>
    </citation>
    <scope>NUCLEOTIDE SEQUENCE [LARGE SCALE GENOMIC DNA]</scope>
    <source>
        <tissue evidence="1">Muscle</tissue>
    </source>
</reference>
<evidence type="ECO:0000313" key="1">
    <source>
        <dbReference type="EMBL" id="MPC49552.1"/>
    </source>
</evidence>
<gene>
    <name evidence="1" type="ORF">E2C01_043359</name>
</gene>
<protein>
    <submittedName>
        <fullName evidence="1">Uncharacterized protein</fullName>
    </submittedName>
</protein>
<name>A0A5B7FSR4_PORTR</name>